<reference evidence="8 9" key="1">
    <citation type="submission" date="2018-01" db="EMBL/GenBank/DDBJ databases">
        <title>Species boundaries and ecological features among Paraburkholderia terrae DSMZ17804T, P. hospita DSMZ17164T and P. caribensis DSMZ13236T.</title>
        <authorList>
            <person name="Pratama A.A."/>
        </authorList>
    </citation>
    <scope>NUCLEOTIDE SEQUENCE [LARGE SCALE GENOMIC DNA]</scope>
    <source>
        <strain evidence="8 9">DSM 17804</strain>
    </source>
</reference>
<dbReference type="Gene3D" id="3.40.50.720">
    <property type="entry name" value="NAD(P)-binding Rossmann-like Domain"/>
    <property type="match status" value="1"/>
</dbReference>
<dbReference type="InterPro" id="IPR036291">
    <property type="entry name" value="NAD(P)-bd_dom_sf"/>
</dbReference>
<dbReference type="KEGG" id="pter:C2L65_12165"/>
<evidence type="ECO:0000313" key="9">
    <source>
        <dbReference type="Proteomes" id="UP000243502"/>
    </source>
</evidence>
<dbReference type="InterPro" id="IPR005913">
    <property type="entry name" value="dTDP_dehydrorham_reduct"/>
</dbReference>
<gene>
    <name evidence="8" type="primary">rfbD</name>
    <name evidence="8" type="ORF">C2L65_12165</name>
</gene>
<protein>
    <recommendedName>
        <fullName evidence="4 6">dTDP-4-dehydrorhamnose reductase</fullName>
        <ecNumber evidence="3 6">1.1.1.133</ecNumber>
    </recommendedName>
</protein>
<evidence type="ECO:0000256" key="4">
    <source>
        <dbReference type="ARBA" id="ARBA00017099"/>
    </source>
</evidence>
<dbReference type="OrthoDB" id="9803892at2"/>
<comment type="pathway">
    <text evidence="1 6">Carbohydrate biosynthesis; dTDP-L-rhamnose biosynthesis.</text>
</comment>
<dbReference type="EMBL" id="CP026111">
    <property type="protein sequence ID" value="AUT60276.1"/>
    <property type="molecule type" value="Genomic_DNA"/>
</dbReference>
<evidence type="ECO:0000256" key="1">
    <source>
        <dbReference type="ARBA" id="ARBA00004781"/>
    </source>
</evidence>
<organism evidence="8 9">
    <name type="scientific">Paraburkholderia terrae</name>
    <dbReference type="NCBI Taxonomy" id="311230"/>
    <lineage>
        <taxon>Bacteria</taxon>
        <taxon>Pseudomonadati</taxon>
        <taxon>Pseudomonadota</taxon>
        <taxon>Betaproteobacteria</taxon>
        <taxon>Burkholderiales</taxon>
        <taxon>Burkholderiaceae</taxon>
        <taxon>Paraburkholderia</taxon>
    </lineage>
</organism>
<comment type="function">
    <text evidence="6">Catalyzes the reduction of dTDP-6-deoxy-L-lyxo-4-hexulose to yield dTDP-L-rhamnose.</text>
</comment>
<dbReference type="GO" id="GO:0019305">
    <property type="term" value="P:dTDP-rhamnose biosynthetic process"/>
    <property type="evidence" value="ECO:0007669"/>
    <property type="project" value="UniProtKB-UniPathway"/>
</dbReference>
<evidence type="ECO:0000256" key="2">
    <source>
        <dbReference type="ARBA" id="ARBA00010944"/>
    </source>
</evidence>
<keyword evidence="6" id="KW-0560">Oxidoreductase</keyword>
<dbReference type="NCBIfam" id="TIGR01214">
    <property type="entry name" value="rmlD"/>
    <property type="match status" value="1"/>
</dbReference>
<name>A0A2I8EKZ8_9BURK</name>
<dbReference type="CDD" id="cd05254">
    <property type="entry name" value="dTDP_HR_like_SDR_e"/>
    <property type="match status" value="1"/>
</dbReference>
<dbReference type="GO" id="GO:0008831">
    <property type="term" value="F:dTDP-4-dehydrorhamnose reductase activity"/>
    <property type="evidence" value="ECO:0007669"/>
    <property type="project" value="UniProtKB-EC"/>
</dbReference>
<keyword evidence="6" id="KW-0521">NADP</keyword>
<dbReference type="Pfam" id="PF04321">
    <property type="entry name" value="RmlD_sub_bind"/>
    <property type="match status" value="1"/>
</dbReference>
<evidence type="ECO:0000259" key="7">
    <source>
        <dbReference type="Pfam" id="PF04321"/>
    </source>
</evidence>
<dbReference type="Proteomes" id="UP000243502">
    <property type="component" value="Chromosome 1"/>
</dbReference>
<evidence type="ECO:0000256" key="5">
    <source>
        <dbReference type="ARBA" id="ARBA00048200"/>
    </source>
</evidence>
<dbReference type="PANTHER" id="PTHR10491:SF4">
    <property type="entry name" value="METHIONINE ADENOSYLTRANSFERASE 2 SUBUNIT BETA"/>
    <property type="match status" value="1"/>
</dbReference>
<dbReference type="EC" id="1.1.1.133" evidence="3 6"/>
<dbReference type="GO" id="GO:0005829">
    <property type="term" value="C:cytosol"/>
    <property type="evidence" value="ECO:0007669"/>
    <property type="project" value="TreeGrafter"/>
</dbReference>
<dbReference type="SUPFAM" id="SSF51735">
    <property type="entry name" value="NAD(P)-binding Rossmann-fold domains"/>
    <property type="match status" value="1"/>
</dbReference>
<dbReference type="AlphaFoldDB" id="A0A2I8EKZ8"/>
<accession>A0A2I8EKZ8</accession>
<dbReference type="PANTHER" id="PTHR10491">
    <property type="entry name" value="DTDP-4-DEHYDRORHAMNOSE REDUCTASE"/>
    <property type="match status" value="1"/>
</dbReference>
<evidence type="ECO:0000313" key="8">
    <source>
        <dbReference type="EMBL" id="AUT60276.1"/>
    </source>
</evidence>
<evidence type="ECO:0000256" key="6">
    <source>
        <dbReference type="RuleBase" id="RU364082"/>
    </source>
</evidence>
<dbReference type="Gene3D" id="3.90.25.10">
    <property type="entry name" value="UDP-galactose 4-epimerase, domain 1"/>
    <property type="match status" value="1"/>
</dbReference>
<proteinExistence type="inferred from homology"/>
<evidence type="ECO:0000256" key="3">
    <source>
        <dbReference type="ARBA" id="ARBA00012929"/>
    </source>
</evidence>
<sequence length="300" mass="32524">MTDRREPVILVTGVTGQVGAELLVRLNPAWRVIGVDRNGLDLSDLHQIRRVVADVRPTVILNGAAYTAVDKAESDAQTAMRINGEAPGVLAEEARKIGALLVHYSTDYVFDGAKDDAYVESDQPNPLNVYGATKLAGEHAIEQAGGAWVVLRTSWVYGAHGKNFLLTMLRLAEQKRELSIVADQFGAPTWARMIADLTARMLEETPGEVWAGRSGVYHLTAAGSTSWAGFAEAIFEHAGLTARPKVVPIGTSEYPTPARRPRNSRLSCTKLAETFGIRVPGWDDELRRCLAAYSAGQVGD</sequence>
<dbReference type="InterPro" id="IPR029903">
    <property type="entry name" value="RmlD-like-bd"/>
</dbReference>
<dbReference type="RefSeq" id="WP_042307422.1">
    <property type="nucleotide sequence ID" value="NZ_CP026111.1"/>
</dbReference>
<comment type="cofactor">
    <cofactor evidence="6">
        <name>Mg(2+)</name>
        <dbReference type="ChEBI" id="CHEBI:18420"/>
    </cofactor>
    <text evidence="6">Binds 1 Mg(2+) ion per monomer.</text>
</comment>
<comment type="catalytic activity">
    <reaction evidence="5 6">
        <text>dTDP-beta-L-rhamnose + NADP(+) = dTDP-4-dehydro-beta-L-rhamnose + NADPH + H(+)</text>
        <dbReference type="Rhea" id="RHEA:21796"/>
        <dbReference type="ChEBI" id="CHEBI:15378"/>
        <dbReference type="ChEBI" id="CHEBI:57510"/>
        <dbReference type="ChEBI" id="CHEBI:57783"/>
        <dbReference type="ChEBI" id="CHEBI:58349"/>
        <dbReference type="ChEBI" id="CHEBI:62830"/>
        <dbReference type="EC" id="1.1.1.133"/>
    </reaction>
</comment>
<comment type="similarity">
    <text evidence="2 6">Belongs to the dTDP-4-dehydrorhamnose reductase family.</text>
</comment>
<dbReference type="UniPathway" id="UPA00124"/>
<feature type="domain" description="RmlD-like substrate binding" evidence="7">
    <location>
        <begin position="9"/>
        <end position="293"/>
    </location>
</feature>